<feature type="transmembrane region" description="Helical" evidence="1">
    <location>
        <begin position="33"/>
        <end position="55"/>
    </location>
</feature>
<sequence length="92" mass="10903">MCHPLYAFACSPSIKPCDHGKVLTHCTCLHVQMLIVIIEFCIKYPLASWCYLIIVNINKLFHFWCNYVCKCLFHFRIIVKCIILINFFILYL</sequence>
<keyword evidence="1" id="KW-0812">Transmembrane</keyword>
<evidence type="ECO:0000256" key="1">
    <source>
        <dbReference type="SAM" id="Phobius"/>
    </source>
</evidence>
<keyword evidence="1" id="KW-1133">Transmembrane helix</keyword>
<dbReference type="AlphaFoldDB" id="A0A2P2NIV4"/>
<reference evidence="2" key="1">
    <citation type="submission" date="2018-02" db="EMBL/GenBank/DDBJ databases">
        <title>Rhizophora mucronata_Transcriptome.</title>
        <authorList>
            <person name="Meera S.P."/>
            <person name="Sreeshan A."/>
            <person name="Augustine A."/>
        </authorList>
    </citation>
    <scope>NUCLEOTIDE SEQUENCE</scope>
    <source>
        <tissue evidence="2">Leaf</tissue>
    </source>
</reference>
<feature type="transmembrane region" description="Helical" evidence="1">
    <location>
        <begin position="67"/>
        <end position="91"/>
    </location>
</feature>
<accession>A0A2P2NIV4</accession>
<protein>
    <submittedName>
        <fullName evidence="2">Uncharacterized protein</fullName>
    </submittedName>
</protein>
<evidence type="ECO:0000313" key="2">
    <source>
        <dbReference type="EMBL" id="MBX42395.1"/>
    </source>
</evidence>
<organism evidence="2">
    <name type="scientific">Rhizophora mucronata</name>
    <name type="common">Asiatic mangrove</name>
    <dbReference type="NCBI Taxonomy" id="61149"/>
    <lineage>
        <taxon>Eukaryota</taxon>
        <taxon>Viridiplantae</taxon>
        <taxon>Streptophyta</taxon>
        <taxon>Embryophyta</taxon>
        <taxon>Tracheophyta</taxon>
        <taxon>Spermatophyta</taxon>
        <taxon>Magnoliopsida</taxon>
        <taxon>eudicotyledons</taxon>
        <taxon>Gunneridae</taxon>
        <taxon>Pentapetalae</taxon>
        <taxon>rosids</taxon>
        <taxon>fabids</taxon>
        <taxon>Malpighiales</taxon>
        <taxon>Rhizophoraceae</taxon>
        <taxon>Rhizophora</taxon>
    </lineage>
</organism>
<keyword evidence="1" id="KW-0472">Membrane</keyword>
<dbReference type="EMBL" id="GGEC01061911">
    <property type="protein sequence ID" value="MBX42395.1"/>
    <property type="molecule type" value="Transcribed_RNA"/>
</dbReference>
<name>A0A2P2NIV4_RHIMU</name>
<proteinExistence type="predicted"/>